<evidence type="ECO:0008006" key="3">
    <source>
        <dbReference type="Google" id="ProtNLM"/>
    </source>
</evidence>
<dbReference type="InterPro" id="IPR053851">
    <property type="entry name" value="DUF6929"/>
</dbReference>
<gene>
    <name evidence="1" type="ORF">RAN89_15985</name>
</gene>
<protein>
    <recommendedName>
        <fullName evidence="3">Aminomethyltransferase folate-binding domain-containing protein</fullName>
    </recommendedName>
</protein>
<dbReference type="RefSeq" id="WP_313867230.1">
    <property type="nucleotide sequence ID" value="NZ_CP132507.1"/>
</dbReference>
<evidence type="ECO:0000313" key="2">
    <source>
        <dbReference type="Proteomes" id="UP001302257"/>
    </source>
</evidence>
<proteinExistence type="predicted"/>
<dbReference type="EMBL" id="CP132507">
    <property type="protein sequence ID" value="WNO04385.1"/>
    <property type="molecule type" value="Genomic_DNA"/>
</dbReference>
<evidence type="ECO:0000313" key="1">
    <source>
        <dbReference type="EMBL" id="WNO04385.1"/>
    </source>
</evidence>
<reference evidence="1 2" key="1">
    <citation type="submission" date="2023-08" db="EMBL/GenBank/DDBJ databases">
        <title>Rhodoferax potami sp. nov. and Rhodoferax mekongensis sp. nov., isolated from the Mekong River in Thailand.</title>
        <authorList>
            <person name="Kitikhun S."/>
            <person name="Charoenyingcharoen P."/>
            <person name="Siriarchawattana P."/>
            <person name="Likhitrattanapisal S."/>
            <person name="Nilsakha T."/>
            <person name="Chanpet A."/>
            <person name="Rattanawaree P."/>
            <person name="Ingsriswang S."/>
        </authorList>
    </citation>
    <scope>NUCLEOTIDE SEQUENCE [LARGE SCALE GENOMIC DNA]</scope>
    <source>
        <strain evidence="1 2">TBRC 17307</strain>
    </source>
</reference>
<dbReference type="Pfam" id="PF22000">
    <property type="entry name" value="DUF6929"/>
    <property type="match status" value="1"/>
</dbReference>
<organism evidence="1 2">
    <name type="scientific">Rhodoferax mekongensis</name>
    <dbReference type="NCBI Taxonomy" id="3068341"/>
    <lineage>
        <taxon>Bacteria</taxon>
        <taxon>Pseudomonadati</taxon>
        <taxon>Pseudomonadota</taxon>
        <taxon>Betaproteobacteria</taxon>
        <taxon>Burkholderiales</taxon>
        <taxon>Comamonadaceae</taxon>
        <taxon>Rhodoferax</taxon>
    </lineage>
</organism>
<dbReference type="Proteomes" id="UP001302257">
    <property type="component" value="Chromosome"/>
</dbReference>
<accession>A0ABZ0AYJ6</accession>
<name>A0ABZ0AYJ6_9BURK</name>
<sequence>MPQISSPTLTPQLLRQLTLNPADHPRGVAHLSAASGLVRVGERLYVVADDEVHLGVFDSSAMHAPGALLRLLEGDLPHDKGARKKAKPDLETLAQLPPLPGHTHGALLALGSGSKPQRETAVLLPLDAQGTPLGQVDTIDLAPLYAPLRERFADLNIEGAFVLSNELLLLQRGNKGNALSACIRYEWSHIAPWLAGLQPQPPAPHHVQTMDLGEVAGVPLSLTDGTPLHGGAWAFCAVAESTDDSYHDGACVGSAIGIVTPDGQVKLQLLAGAPKVEGIAAQAADGGWQITLVTDPDEPRTPAQMLQTHWVL</sequence>
<keyword evidence="2" id="KW-1185">Reference proteome</keyword>